<keyword evidence="2" id="KW-0812">Transmembrane</keyword>
<organism evidence="3 4">
    <name type="scientific">Aquimarina mytili</name>
    <dbReference type="NCBI Taxonomy" id="874423"/>
    <lineage>
        <taxon>Bacteria</taxon>
        <taxon>Pseudomonadati</taxon>
        <taxon>Bacteroidota</taxon>
        <taxon>Flavobacteriia</taxon>
        <taxon>Flavobacteriales</taxon>
        <taxon>Flavobacteriaceae</taxon>
        <taxon>Aquimarina</taxon>
    </lineage>
</organism>
<proteinExistence type="predicted"/>
<keyword evidence="2" id="KW-0472">Membrane</keyword>
<evidence type="ECO:0000256" key="1">
    <source>
        <dbReference type="SAM" id="Coils"/>
    </source>
</evidence>
<name>A0A937D8Q9_9FLAO</name>
<dbReference type="RefSeq" id="WP_201920244.1">
    <property type="nucleotide sequence ID" value="NZ_BAABAX010000003.1"/>
</dbReference>
<evidence type="ECO:0000256" key="2">
    <source>
        <dbReference type="SAM" id="Phobius"/>
    </source>
</evidence>
<accession>A0A937D8Q9</accession>
<protein>
    <submittedName>
        <fullName evidence="3">Uncharacterized protein</fullName>
    </submittedName>
</protein>
<sequence length="90" mass="10326">MKEIYLLIISILLSGVIAILGYFLKSVHTEVKSLLKELTEYTQELRNLISGIQVQIDKSIETDIAEMKADIKGLYKLSQHNYSEIEKLKK</sequence>
<dbReference type="Proteomes" id="UP000651057">
    <property type="component" value="Unassembled WGS sequence"/>
</dbReference>
<feature type="coiled-coil region" evidence="1">
    <location>
        <begin position="24"/>
        <end position="51"/>
    </location>
</feature>
<keyword evidence="4" id="KW-1185">Reference proteome</keyword>
<dbReference type="EMBL" id="JAERQJ010000004">
    <property type="protein sequence ID" value="MBL0684310.1"/>
    <property type="molecule type" value="Genomic_DNA"/>
</dbReference>
<comment type="caution">
    <text evidence="3">The sequence shown here is derived from an EMBL/GenBank/DDBJ whole genome shotgun (WGS) entry which is preliminary data.</text>
</comment>
<gene>
    <name evidence="3" type="ORF">JJQ60_12345</name>
</gene>
<evidence type="ECO:0000313" key="3">
    <source>
        <dbReference type="EMBL" id="MBL0684310.1"/>
    </source>
</evidence>
<keyword evidence="1" id="KW-0175">Coiled coil</keyword>
<evidence type="ECO:0000313" key="4">
    <source>
        <dbReference type="Proteomes" id="UP000651057"/>
    </source>
</evidence>
<reference evidence="3" key="1">
    <citation type="submission" date="2021-01" db="EMBL/GenBank/DDBJ databases">
        <authorList>
            <person name="Zhong Y.L."/>
        </authorList>
    </citation>
    <scope>NUCLEOTIDE SEQUENCE</scope>
    <source>
        <strain evidence="3">KCTC 23302</strain>
    </source>
</reference>
<feature type="transmembrane region" description="Helical" evidence="2">
    <location>
        <begin position="6"/>
        <end position="24"/>
    </location>
</feature>
<dbReference type="AlphaFoldDB" id="A0A937D8Q9"/>
<keyword evidence="2" id="KW-1133">Transmembrane helix</keyword>